<keyword evidence="3" id="KW-1185">Reference proteome</keyword>
<gene>
    <name evidence="2" type="ORF">ACFQ5N_10765</name>
</gene>
<keyword evidence="1" id="KW-1133">Transmembrane helix</keyword>
<dbReference type="PANTHER" id="PTHR37464">
    <property type="entry name" value="BLL2463 PROTEIN"/>
    <property type="match status" value="1"/>
</dbReference>
<protein>
    <submittedName>
        <fullName evidence="2">Uncharacterized protein</fullName>
    </submittedName>
</protein>
<feature type="transmembrane region" description="Helical" evidence="1">
    <location>
        <begin position="529"/>
        <end position="549"/>
    </location>
</feature>
<evidence type="ECO:0000313" key="3">
    <source>
        <dbReference type="Proteomes" id="UP001597241"/>
    </source>
</evidence>
<dbReference type="Proteomes" id="UP001597241">
    <property type="component" value="Unassembled WGS sequence"/>
</dbReference>
<organism evidence="2 3">
    <name type="scientific">Lutibacter holmesii</name>
    <dbReference type="NCBI Taxonomy" id="1137985"/>
    <lineage>
        <taxon>Bacteria</taxon>
        <taxon>Pseudomonadati</taxon>
        <taxon>Bacteroidota</taxon>
        <taxon>Flavobacteriia</taxon>
        <taxon>Flavobacteriales</taxon>
        <taxon>Flavobacteriaceae</taxon>
        <taxon>Lutibacter</taxon>
    </lineage>
</organism>
<dbReference type="RefSeq" id="WP_386809726.1">
    <property type="nucleotide sequence ID" value="NZ_JBHTMV010000004.1"/>
</dbReference>
<name>A0ABW3WQ90_9FLAO</name>
<dbReference type="PANTHER" id="PTHR37464:SF1">
    <property type="entry name" value="BLL2463 PROTEIN"/>
    <property type="match status" value="1"/>
</dbReference>
<dbReference type="InterPro" id="IPR029062">
    <property type="entry name" value="Class_I_gatase-like"/>
</dbReference>
<accession>A0ABW3WQ90</accession>
<reference evidence="3" key="1">
    <citation type="journal article" date="2019" name="Int. J. Syst. Evol. Microbiol.">
        <title>The Global Catalogue of Microorganisms (GCM) 10K type strain sequencing project: providing services to taxonomists for standard genome sequencing and annotation.</title>
        <authorList>
            <consortium name="The Broad Institute Genomics Platform"/>
            <consortium name="The Broad Institute Genome Sequencing Center for Infectious Disease"/>
            <person name="Wu L."/>
            <person name="Ma J."/>
        </authorList>
    </citation>
    <scope>NUCLEOTIDE SEQUENCE [LARGE SCALE GENOMIC DNA]</scope>
    <source>
        <strain evidence="3">CCUG 62221</strain>
    </source>
</reference>
<dbReference type="SUPFAM" id="SSF52317">
    <property type="entry name" value="Class I glutamine amidotransferase-like"/>
    <property type="match status" value="1"/>
</dbReference>
<keyword evidence="1" id="KW-0472">Membrane</keyword>
<comment type="caution">
    <text evidence="2">The sequence shown here is derived from an EMBL/GenBank/DDBJ whole genome shotgun (WGS) entry which is preliminary data.</text>
</comment>
<keyword evidence="1" id="KW-0812">Transmembrane</keyword>
<dbReference type="EMBL" id="JBHTMV010000004">
    <property type="protein sequence ID" value="MFD1294318.1"/>
    <property type="molecule type" value="Genomic_DNA"/>
</dbReference>
<evidence type="ECO:0000256" key="1">
    <source>
        <dbReference type="SAM" id="Phobius"/>
    </source>
</evidence>
<sequence length="554" mass="62998">MQAKGENGELLKNIAQHIIENNQNTNNNITVLTNNSNFQNLDENSLKNELINIKYTPNNLDLNTVLLQLNKRKTLKTNTLNKNIIISDFQVSTNKNKIDFTNVNSTTQLLQVTPSNNTNIFIDSVFITTKNIEEITVNVRIKSSKISNLSVPVSLFESEKLVGKSTAQFKNNQSKTIQFTIPNTTTFNGKITLVDNFLTFDNDFYFSVSAPSKINVLSIGKSSSFLAKIYTENEFNFTTTPLPNLNYNTLQNQHLILLNELENIPQELVDNLLSFSKNGGSIVIIPAINSNLNSYNSFLKTLQIGTVTSKIEQEHQITTINYSHPLIKDVFEKKVTNFQYPTASIYFENAFYASTDILKFDHNSTFISSTDFTNSSVYWVASPLEKNTSNFTQSSLIVPVFYNFAKQSLHASQLYYTISPTTTIDVATSIEKDEVLTVSNTNTKFIPLQTISQNKVRLHFENNILKSGFYTIFRGENAIKTIAFNYNRTESNLNYLNVAPLIAQNEKVSMATSLEAVFKNIHDEQKINWLFKWFLAFSVLFLFIEMLILKYFNI</sequence>
<evidence type="ECO:0000313" key="2">
    <source>
        <dbReference type="EMBL" id="MFD1294318.1"/>
    </source>
</evidence>
<proteinExistence type="predicted"/>